<dbReference type="EMBL" id="LQZG01000004">
    <property type="protein sequence ID" value="OAB86344.1"/>
    <property type="molecule type" value="Genomic_DNA"/>
</dbReference>
<feature type="transmembrane region" description="Helical" evidence="7">
    <location>
        <begin position="327"/>
        <end position="352"/>
    </location>
</feature>
<evidence type="ECO:0000256" key="7">
    <source>
        <dbReference type="SAM" id="Phobius"/>
    </source>
</evidence>
<evidence type="ECO:0000256" key="3">
    <source>
        <dbReference type="ARBA" id="ARBA00022692"/>
    </source>
</evidence>
<evidence type="ECO:0000313" key="10">
    <source>
        <dbReference type="Proteomes" id="UP000076976"/>
    </source>
</evidence>
<reference evidence="9 10" key="1">
    <citation type="submission" date="2016-01" db="EMBL/GenBank/DDBJ databases">
        <title>Janibacter melonis strain CD11_4 genome sequencing and assembly.</title>
        <authorList>
            <person name="Nair G.R."/>
            <person name="Kaur G."/>
            <person name="Chander A.M."/>
            <person name="Mayilraj S."/>
        </authorList>
    </citation>
    <scope>NUCLEOTIDE SEQUENCE [LARGE SCALE GENOMIC DNA]</scope>
    <source>
        <strain evidence="9 10">CD11-4</strain>
    </source>
</reference>
<name>A0A176Q9J0_9MICO</name>
<dbReference type="RefSeq" id="WP_068276933.1">
    <property type="nucleotide sequence ID" value="NZ_LQZG01000004.1"/>
</dbReference>
<feature type="transmembrane region" description="Helical" evidence="7">
    <location>
        <begin position="373"/>
        <end position="394"/>
    </location>
</feature>
<evidence type="ECO:0000256" key="4">
    <source>
        <dbReference type="ARBA" id="ARBA00022989"/>
    </source>
</evidence>
<dbReference type="Pfam" id="PF00361">
    <property type="entry name" value="Proton_antipo_M"/>
    <property type="match status" value="1"/>
</dbReference>
<dbReference type="Proteomes" id="UP000076976">
    <property type="component" value="Unassembled WGS sequence"/>
</dbReference>
<evidence type="ECO:0000256" key="5">
    <source>
        <dbReference type="ARBA" id="ARBA00023136"/>
    </source>
</evidence>
<feature type="transmembrane region" description="Helical" evidence="7">
    <location>
        <begin position="303"/>
        <end position="321"/>
    </location>
</feature>
<feature type="transmembrane region" description="Helical" evidence="7">
    <location>
        <begin position="162"/>
        <end position="185"/>
    </location>
</feature>
<evidence type="ECO:0000256" key="2">
    <source>
        <dbReference type="ARBA" id="ARBA00009025"/>
    </source>
</evidence>
<keyword evidence="10" id="KW-1185">Reference proteome</keyword>
<evidence type="ECO:0000256" key="1">
    <source>
        <dbReference type="ARBA" id="ARBA00004127"/>
    </source>
</evidence>
<feature type="transmembrane region" description="Helical" evidence="7">
    <location>
        <begin position="65"/>
        <end position="90"/>
    </location>
</feature>
<dbReference type="AlphaFoldDB" id="A0A176Q9J0"/>
<gene>
    <name evidence="9" type="ORF">AWH69_13450</name>
</gene>
<dbReference type="GO" id="GO:0016020">
    <property type="term" value="C:membrane"/>
    <property type="evidence" value="ECO:0007669"/>
    <property type="project" value="UniProtKB-SubCell"/>
</dbReference>
<dbReference type="GO" id="GO:0015990">
    <property type="term" value="P:electron transport coupled proton transport"/>
    <property type="evidence" value="ECO:0007669"/>
    <property type="project" value="TreeGrafter"/>
</dbReference>
<dbReference type="PANTHER" id="PTHR43507:SF1">
    <property type="entry name" value="NADH-UBIQUINONE OXIDOREDUCTASE CHAIN 4"/>
    <property type="match status" value="1"/>
</dbReference>
<feature type="transmembrane region" description="Helical" evidence="7">
    <location>
        <begin position="468"/>
        <end position="488"/>
    </location>
</feature>
<dbReference type="GO" id="GO:0003954">
    <property type="term" value="F:NADH dehydrogenase activity"/>
    <property type="evidence" value="ECO:0007669"/>
    <property type="project" value="TreeGrafter"/>
</dbReference>
<feature type="transmembrane region" description="Helical" evidence="7">
    <location>
        <begin position="414"/>
        <end position="434"/>
    </location>
</feature>
<dbReference type="GO" id="GO:0042773">
    <property type="term" value="P:ATP synthesis coupled electron transport"/>
    <property type="evidence" value="ECO:0007669"/>
    <property type="project" value="InterPro"/>
</dbReference>
<comment type="subcellular location">
    <subcellularLocation>
        <location evidence="1">Endomembrane system</location>
        <topology evidence="1">Multi-pass membrane protein</topology>
    </subcellularLocation>
    <subcellularLocation>
        <location evidence="6">Membrane</location>
        <topology evidence="6">Multi-pass membrane protein</topology>
    </subcellularLocation>
</comment>
<feature type="transmembrane region" description="Helical" evidence="7">
    <location>
        <begin position="110"/>
        <end position="127"/>
    </location>
</feature>
<proteinExistence type="inferred from homology"/>
<dbReference type="InterPro" id="IPR010227">
    <property type="entry name" value="NADH_Q_OxRdtase_chainM/4"/>
</dbReference>
<dbReference type="InterPro" id="IPR001750">
    <property type="entry name" value="ND/Mrp_TM"/>
</dbReference>
<feature type="transmembrane region" description="Helical" evidence="7">
    <location>
        <begin position="31"/>
        <end position="53"/>
    </location>
</feature>
<evidence type="ECO:0000256" key="6">
    <source>
        <dbReference type="RuleBase" id="RU000320"/>
    </source>
</evidence>
<feature type="domain" description="NADH:quinone oxidoreductase/Mrp antiporter transmembrane" evidence="8">
    <location>
        <begin position="129"/>
        <end position="405"/>
    </location>
</feature>
<feature type="transmembrane region" description="Helical" evidence="7">
    <location>
        <begin position="271"/>
        <end position="296"/>
    </location>
</feature>
<dbReference type="InterPro" id="IPR003918">
    <property type="entry name" value="NADH_UbQ_OxRdtase"/>
</dbReference>
<evidence type="ECO:0000259" key="8">
    <source>
        <dbReference type="Pfam" id="PF00361"/>
    </source>
</evidence>
<feature type="transmembrane region" description="Helical" evidence="7">
    <location>
        <begin position="132"/>
        <end position="150"/>
    </location>
</feature>
<dbReference type="GO" id="GO:0012505">
    <property type="term" value="C:endomembrane system"/>
    <property type="evidence" value="ECO:0007669"/>
    <property type="project" value="UniProtKB-SubCell"/>
</dbReference>
<dbReference type="NCBIfam" id="TIGR01972">
    <property type="entry name" value="NDH_I_M"/>
    <property type="match status" value="1"/>
</dbReference>
<keyword evidence="4 7" id="KW-1133">Transmembrane helix</keyword>
<dbReference type="GO" id="GO:0048039">
    <property type="term" value="F:ubiquinone binding"/>
    <property type="evidence" value="ECO:0007669"/>
    <property type="project" value="TreeGrafter"/>
</dbReference>
<protein>
    <recommendedName>
        <fullName evidence="8">NADH:quinone oxidoreductase/Mrp antiporter transmembrane domain-containing protein</fullName>
    </recommendedName>
</protein>
<dbReference type="STRING" id="262209.AWH69_13450"/>
<accession>A0A176Q9J0</accession>
<sequence length="504" mass="50562">MSLVLALALALPVVAAVALIGGAGRGRAPQVVVATSLVSLVLLLAAWAGGGAVDLPWLPALGLRLALAVDGLSGPLMALTLLVTALAALVHRSRPADVGDGSEGEEASEGTFAACLLLTAAAALLTFAARDAILFVVGLECVLVPMWVLITRYGDPRSRREAGWLFVLATGLGSVVLLLGVLLLVRLSGTSDLETLAATAGSGLTSGQQLLVAGLLTAGLAIKVPVWPLHSWLPVAHSSAPTAGSMLLAAVLLKLGTYGLIRLPLASVPDGFAQIAPVLGVLGVVGILWGGLVCLVELELKRLVAWSSVAHMGFVVLALSTGTRTGVVAAVLGNLAHGVVSALLFAVVGVLRSGWGSGLLRDRAALRDTHPRLGVLLLVGLAAGAGLPGLAPFWGELGALVSAWQPATDRPQAAYDVLAVLAAAGAALGGAYAVRVVRAVWLGDASHGASATGSDPEGAGVVVPRADLLVLVVLAVLTVVLGVAPGVVTSLTTPVLDALPGVVR</sequence>
<comment type="similarity">
    <text evidence="2">Belongs to the complex I subunit 4 family.</text>
</comment>
<dbReference type="PANTHER" id="PTHR43507">
    <property type="entry name" value="NADH-UBIQUINONE OXIDOREDUCTASE CHAIN 4"/>
    <property type="match status" value="1"/>
</dbReference>
<organism evidence="9 10">
    <name type="scientific">Janibacter melonis</name>
    <dbReference type="NCBI Taxonomy" id="262209"/>
    <lineage>
        <taxon>Bacteria</taxon>
        <taxon>Bacillati</taxon>
        <taxon>Actinomycetota</taxon>
        <taxon>Actinomycetes</taxon>
        <taxon>Micrococcales</taxon>
        <taxon>Intrasporangiaceae</taxon>
        <taxon>Janibacter</taxon>
    </lineage>
</organism>
<dbReference type="GO" id="GO:0008137">
    <property type="term" value="F:NADH dehydrogenase (ubiquinone) activity"/>
    <property type="evidence" value="ECO:0007669"/>
    <property type="project" value="InterPro"/>
</dbReference>
<evidence type="ECO:0000313" key="9">
    <source>
        <dbReference type="EMBL" id="OAB86344.1"/>
    </source>
</evidence>
<keyword evidence="3 6" id="KW-0812">Transmembrane</keyword>
<comment type="caution">
    <text evidence="9">The sequence shown here is derived from an EMBL/GenBank/DDBJ whole genome shotgun (WGS) entry which is preliminary data.</text>
</comment>
<feature type="transmembrane region" description="Helical" evidence="7">
    <location>
        <begin position="246"/>
        <end position="265"/>
    </location>
</feature>
<dbReference type="PRINTS" id="PR01437">
    <property type="entry name" value="NUOXDRDTASE4"/>
</dbReference>
<keyword evidence="5 7" id="KW-0472">Membrane</keyword>